<evidence type="ECO:0000313" key="13">
    <source>
        <dbReference type="EMBL" id="SFH96370.1"/>
    </source>
</evidence>
<evidence type="ECO:0000256" key="1">
    <source>
        <dbReference type="ARBA" id="ARBA00004377"/>
    </source>
</evidence>
<dbReference type="Pfam" id="PF07963">
    <property type="entry name" value="N_methyl"/>
    <property type="match status" value="1"/>
</dbReference>
<evidence type="ECO:0000259" key="12">
    <source>
        <dbReference type="Pfam" id="PF12019"/>
    </source>
</evidence>
<evidence type="ECO:0000256" key="4">
    <source>
        <dbReference type="ARBA" id="ARBA00022481"/>
    </source>
</evidence>
<dbReference type="EMBL" id="FOQL01000001">
    <property type="protein sequence ID" value="SFH96370.1"/>
    <property type="molecule type" value="Genomic_DNA"/>
</dbReference>
<evidence type="ECO:0000256" key="11">
    <source>
        <dbReference type="SAM" id="Phobius"/>
    </source>
</evidence>
<dbReference type="Proteomes" id="UP000243606">
    <property type="component" value="Unassembled WGS sequence"/>
</dbReference>
<dbReference type="SUPFAM" id="SSF54523">
    <property type="entry name" value="Pili subunits"/>
    <property type="match status" value="1"/>
</dbReference>
<reference evidence="14" key="1">
    <citation type="submission" date="2016-10" db="EMBL/GenBank/DDBJ databases">
        <authorList>
            <person name="Varghese N."/>
            <person name="Submissions S."/>
        </authorList>
    </citation>
    <scope>NUCLEOTIDE SEQUENCE [LARGE SCALE GENOMIC DNA]</scope>
    <source>
        <strain evidence="14">LMG 24016</strain>
    </source>
</reference>
<accession>A0A1I3EBL0</accession>
<dbReference type="RefSeq" id="WP_090240075.1">
    <property type="nucleotide sequence ID" value="NZ_FOQL01000001.1"/>
</dbReference>
<dbReference type="NCBIfam" id="TIGR02532">
    <property type="entry name" value="IV_pilin_GFxxxE"/>
    <property type="match status" value="1"/>
</dbReference>
<dbReference type="InterPro" id="IPR012902">
    <property type="entry name" value="N_methyl_site"/>
</dbReference>
<comment type="similarity">
    <text evidence="9">Belongs to the GSP H family.</text>
</comment>
<keyword evidence="7 11" id="KW-1133">Transmembrane helix</keyword>
<organism evidence="13 14">
    <name type="scientific">Pseudomonas guineae</name>
    <dbReference type="NCBI Taxonomy" id="425504"/>
    <lineage>
        <taxon>Bacteria</taxon>
        <taxon>Pseudomonadati</taxon>
        <taxon>Pseudomonadota</taxon>
        <taxon>Gammaproteobacteria</taxon>
        <taxon>Pseudomonadales</taxon>
        <taxon>Pseudomonadaceae</taxon>
        <taxon>Pseudomonas</taxon>
    </lineage>
</organism>
<keyword evidence="3" id="KW-1003">Cell membrane</keyword>
<evidence type="ECO:0000256" key="5">
    <source>
        <dbReference type="ARBA" id="ARBA00022519"/>
    </source>
</evidence>
<feature type="transmembrane region" description="Helical" evidence="11">
    <location>
        <begin position="12"/>
        <end position="33"/>
    </location>
</feature>
<dbReference type="AlphaFoldDB" id="A0A1I3EBL0"/>
<dbReference type="GO" id="GO:0005886">
    <property type="term" value="C:plasma membrane"/>
    <property type="evidence" value="ECO:0007669"/>
    <property type="project" value="UniProtKB-SubCell"/>
</dbReference>
<name>A0A1I3EBL0_9PSED</name>
<protein>
    <recommendedName>
        <fullName evidence="2">Type II secretion system protein H</fullName>
    </recommendedName>
    <alternativeName>
        <fullName evidence="10">General secretion pathway protein H</fullName>
    </alternativeName>
</protein>
<proteinExistence type="inferred from homology"/>
<feature type="domain" description="General secretion pathway GspH" evidence="12">
    <location>
        <begin position="46"/>
        <end position="149"/>
    </location>
</feature>
<evidence type="ECO:0000256" key="2">
    <source>
        <dbReference type="ARBA" id="ARBA00021549"/>
    </source>
</evidence>
<dbReference type="Pfam" id="PF12019">
    <property type="entry name" value="GspH"/>
    <property type="match status" value="1"/>
</dbReference>
<evidence type="ECO:0000256" key="9">
    <source>
        <dbReference type="ARBA" id="ARBA00025772"/>
    </source>
</evidence>
<keyword evidence="5" id="KW-0997">Cell inner membrane</keyword>
<comment type="subcellular location">
    <subcellularLocation>
        <location evidence="1">Cell inner membrane</location>
        <topology evidence="1">Single-pass membrane protein</topology>
    </subcellularLocation>
</comment>
<dbReference type="InterPro" id="IPR045584">
    <property type="entry name" value="Pilin-like"/>
</dbReference>
<keyword evidence="14" id="KW-1185">Reference proteome</keyword>
<dbReference type="PROSITE" id="PS00409">
    <property type="entry name" value="PROKAR_NTER_METHYL"/>
    <property type="match status" value="1"/>
</dbReference>
<dbReference type="GO" id="GO:0015628">
    <property type="term" value="P:protein secretion by the type II secretion system"/>
    <property type="evidence" value="ECO:0007669"/>
    <property type="project" value="InterPro"/>
</dbReference>
<gene>
    <name evidence="13" type="ORF">SAMN05216206_0901</name>
</gene>
<dbReference type="Gene3D" id="3.55.40.10">
    <property type="entry name" value="minor pseudopilin epsh domain"/>
    <property type="match status" value="1"/>
</dbReference>
<dbReference type="OrthoDB" id="6880007at2"/>
<dbReference type="STRING" id="425504.SAMN05216206_0901"/>
<evidence type="ECO:0000256" key="8">
    <source>
        <dbReference type="ARBA" id="ARBA00023136"/>
    </source>
</evidence>
<keyword evidence="4" id="KW-0488">Methylation</keyword>
<evidence type="ECO:0000313" key="14">
    <source>
        <dbReference type="Proteomes" id="UP000243606"/>
    </source>
</evidence>
<keyword evidence="8 11" id="KW-0472">Membrane</keyword>
<evidence type="ECO:0000256" key="7">
    <source>
        <dbReference type="ARBA" id="ARBA00022989"/>
    </source>
</evidence>
<evidence type="ECO:0000256" key="10">
    <source>
        <dbReference type="ARBA" id="ARBA00030775"/>
    </source>
</evidence>
<sequence length="169" mass="18148">MSAAGRTQGFTLVELMITVALLAIMAMIAVPSFTQFTINNRLQAKAEELKSFLQAARSEAVVKRAVITLKAKDADKWIAVRPSKDSNASIRTLEINQAEAKLVAANTSGSAVNELTYYANGVVKAPVNFTICHDKKAESGYQVSVAANGSIQLYPRGKQKDNAALAKCE</sequence>
<evidence type="ECO:0000256" key="6">
    <source>
        <dbReference type="ARBA" id="ARBA00022692"/>
    </source>
</evidence>
<dbReference type="InterPro" id="IPR022346">
    <property type="entry name" value="T2SS_GspH"/>
</dbReference>
<keyword evidence="6 11" id="KW-0812">Transmembrane</keyword>
<dbReference type="GO" id="GO:0015627">
    <property type="term" value="C:type II protein secretion system complex"/>
    <property type="evidence" value="ECO:0007669"/>
    <property type="project" value="InterPro"/>
</dbReference>
<evidence type="ECO:0000256" key="3">
    <source>
        <dbReference type="ARBA" id="ARBA00022475"/>
    </source>
</evidence>